<evidence type="ECO:0000313" key="2">
    <source>
        <dbReference type="Proteomes" id="UP001338309"/>
    </source>
</evidence>
<evidence type="ECO:0000313" key="1">
    <source>
        <dbReference type="EMBL" id="GMQ30884.1"/>
    </source>
</evidence>
<dbReference type="Proteomes" id="UP001338309">
    <property type="component" value="Unassembled WGS sequence"/>
</dbReference>
<keyword evidence="2" id="KW-1185">Reference proteome</keyword>
<proteinExistence type="predicted"/>
<name>A0ABQ6PSB4_9BACT</name>
<reference evidence="1 2" key="1">
    <citation type="submission" date="2023-08" db="EMBL/GenBank/DDBJ databases">
        <title>Draft genome sequence of Algoriphagus confluentis.</title>
        <authorList>
            <person name="Takatani N."/>
            <person name="Hosokawa M."/>
            <person name="Sawabe T."/>
        </authorList>
    </citation>
    <scope>NUCLEOTIDE SEQUENCE [LARGE SCALE GENOMIC DNA]</scope>
    <source>
        <strain evidence="1 2">NBRC 111222</strain>
    </source>
</reference>
<gene>
    <name evidence="1" type="ORF">Aconfl_35270</name>
</gene>
<sequence>MVDFKKSVPNFQIPNRQIIAILRKVQTEKRIFSEYSSEFLGLPTPLFLSLFGVYLN</sequence>
<organism evidence="1 2">
    <name type="scientific">Algoriphagus confluentis</name>
    <dbReference type="NCBI Taxonomy" id="1697556"/>
    <lineage>
        <taxon>Bacteria</taxon>
        <taxon>Pseudomonadati</taxon>
        <taxon>Bacteroidota</taxon>
        <taxon>Cytophagia</taxon>
        <taxon>Cytophagales</taxon>
        <taxon>Cyclobacteriaceae</taxon>
        <taxon>Algoriphagus</taxon>
    </lineage>
</organism>
<comment type="caution">
    <text evidence="1">The sequence shown here is derived from an EMBL/GenBank/DDBJ whole genome shotgun (WGS) entry which is preliminary data.</text>
</comment>
<dbReference type="EMBL" id="BTPD01000012">
    <property type="protein sequence ID" value="GMQ30884.1"/>
    <property type="molecule type" value="Genomic_DNA"/>
</dbReference>
<accession>A0ABQ6PSB4</accession>
<protein>
    <submittedName>
        <fullName evidence="1">Uncharacterized protein</fullName>
    </submittedName>
</protein>